<dbReference type="KEGG" id="sla:SERLADRAFT_400384"/>
<dbReference type="EMBL" id="GL945441">
    <property type="protein sequence ID" value="EGO20233.1"/>
    <property type="molecule type" value="Genomic_DNA"/>
</dbReference>
<name>F8P9A4_SERL9</name>
<gene>
    <name evidence="1" type="ORF">SERLADRAFT_400384</name>
</gene>
<sequence>MSWVEPRALKVRSQAVQFREHLKAGLEASTNMRFKNEVKVARAVCKPLMEGLAEYKAKLEGWIFQ</sequence>
<dbReference type="OrthoDB" id="10495813at2759"/>
<protein>
    <submittedName>
        <fullName evidence="1">Uncharacterized protein</fullName>
    </submittedName>
</protein>
<dbReference type="HOGENOM" id="CLU_2851134_0_0_1"/>
<dbReference type="RefSeq" id="XP_007322978.1">
    <property type="nucleotide sequence ID" value="XM_007322916.1"/>
</dbReference>
<dbReference type="Proteomes" id="UP000008064">
    <property type="component" value="Unassembled WGS sequence"/>
</dbReference>
<dbReference type="AlphaFoldDB" id="F8P9A4"/>
<proteinExistence type="predicted"/>
<accession>F8P9A4</accession>
<dbReference type="GeneID" id="18812034"/>
<evidence type="ECO:0000313" key="1">
    <source>
        <dbReference type="EMBL" id="EGO20233.1"/>
    </source>
</evidence>
<reference evidence="1" key="1">
    <citation type="submission" date="2011-04" db="EMBL/GenBank/DDBJ databases">
        <title>Evolution of plant cell wall degrading machinery underlies the functional diversity of forest fungi.</title>
        <authorList>
            <consortium name="US DOE Joint Genome Institute (JGI-PGF)"/>
            <person name="Eastwood D.C."/>
            <person name="Floudas D."/>
            <person name="Binder M."/>
            <person name="Majcherczyk A."/>
            <person name="Schneider P."/>
            <person name="Aerts A."/>
            <person name="Asiegbu F.O."/>
            <person name="Baker S.E."/>
            <person name="Barry K."/>
            <person name="Bendiksby M."/>
            <person name="Blumentritt M."/>
            <person name="Coutinho P.M."/>
            <person name="Cullen D."/>
            <person name="Cullen D."/>
            <person name="Gathman A."/>
            <person name="Goodell B."/>
            <person name="Henrissat B."/>
            <person name="Ihrmark K."/>
            <person name="Kauserud H."/>
            <person name="Kohler A."/>
            <person name="LaButti K."/>
            <person name="Lapidus A."/>
            <person name="Lavin J.L."/>
            <person name="Lee Y.-H."/>
            <person name="Lindquist E."/>
            <person name="Lilly W."/>
            <person name="Lucas S."/>
            <person name="Morin E."/>
            <person name="Murat C."/>
            <person name="Oguiza J.A."/>
            <person name="Park J."/>
            <person name="Pisabarro A.G."/>
            <person name="Riley R."/>
            <person name="Rosling A."/>
            <person name="Salamov A."/>
            <person name="Schmidt O."/>
            <person name="Schmutz J."/>
            <person name="Skrede I."/>
            <person name="Stenlid J."/>
            <person name="Wiebenga A."/>
            <person name="Xie X."/>
            <person name="Kues U."/>
            <person name="Hibbett D.S."/>
            <person name="Hoffmeister D."/>
            <person name="Hogberg N."/>
            <person name="Martin F."/>
            <person name="Grigoriev I.V."/>
            <person name="Watkinson S.C."/>
        </authorList>
    </citation>
    <scope>NUCLEOTIDE SEQUENCE</scope>
    <source>
        <strain evidence="1">S7.9</strain>
    </source>
</reference>
<organism>
    <name type="scientific">Serpula lacrymans var. lacrymans (strain S7.9)</name>
    <name type="common">Dry rot fungus</name>
    <dbReference type="NCBI Taxonomy" id="578457"/>
    <lineage>
        <taxon>Eukaryota</taxon>
        <taxon>Fungi</taxon>
        <taxon>Dikarya</taxon>
        <taxon>Basidiomycota</taxon>
        <taxon>Agaricomycotina</taxon>
        <taxon>Agaricomycetes</taxon>
        <taxon>Agaricomycetidae</taxon>
        <taxon>Boletales</taxon>
        <taxon>Coniophorineae</taxon>
        <taxon>Serpulaceae</taxon>
        <taxon>Serpula</taxon>
    </lineage>
</organism>